<evidence type="ECO:0000313" key="5">
    <source>
        <dbReference type="EMBL" id="CAI8603147.1"/>
    </source>
</evidence>
<keyword evidence="4" id="KW-0653">Protein transport</keyword>
<dbReference type="AlphaFoldDB" id="A0AAV1A1Y1"/>
<evidence type="ECO:0000256" key="1">
    <source>
        <dbReference type="ARBA" id="ARBA00004259"/>
    </source>
</evidence>
<dbReference type="EMBL" id="OX451738">
    <property type="protein sequence ID" value="CAI8603147.1"/>
    <property type="molecule type" value="Genomic_DNA"/>
</dbReference>
<dbReference type="GO" id="GO:0005643">
    <property type="term" value="C:nuclear pore"/>
    <property type="evidence" value="ECO:0007669"/>
    <property type="project" value="UniProtKB-SubCell"/>
</dbReference>
<keyword evidence="4" id="KW-0472">Membrane</keyword>
<dbReference type="Pfam" id="PF04097">
    <property type="entry name" value="Nic96"/>
    <property type="match status" value="1"/>
</dbReference>
<accession>A0AAV1A1Y1</accession>
<evidence type="ECO:0000313" key="6">
    <source>
        <dbReference type="Proteomes" id="UP001157006"/>
    </source>
</evidence>
<protein>
    <recommendedName>
        <fullName evidence="4">Nuclear pore protein</fullName>
    </recommendedName>
</protein>
<evidence type="ECO:0000256" key="3">
    <source>
        <dbReference type="ARBA" id="ARBA00023242"/>
    </source>
</evidence>
<proteinExistence type="inferred from homology"/>
<keyword evidence="3 4" id="KW-0539">Nucleus</keyword>
<keyword evidence="4" id="KW-0813">Transport</keyword>
<comment type="subcellular location">
    <subcellularLocation>
        <location evidence="1">Nucleus envelope</location>
    </subcellularLocation>
    <subcellularLocation>
        <location evidence="4">Nucleus</location>
        <location evidence="4">Nuclear pore complex</location>
    </subcellularLocation>
</comment>
<keyword evidence="4" id="KW-0906">Nuclear pore complex</keyword>
<evidence type="ECO:0000256" key="4">
    <source>
        <dbReference type="RuleBase" id="RU364035"/>
    </source>
</evidence>
<dbReference type="GO" id="GO:0017056">
    <property type="term" value="F:structural constituent of nuclear pore"/>
    <property type="evidence" value="ECO:0007669"/>
    <property type="project" value="InterPro"/>
</dbReference>
<comment type="similarity">
    <text evidence="2 4">Belongs to the nucleoporin interacting component (NIC) family.</text>
</comment>
<sequence length="135" mass="15431">MCWEFELHLKNSMSSSSSVHDLHIHTKKIQVNTSSHAIISGSRRHIDYLLRDQQNLFSSIDDFLWFKLSAVRDCPSGSSSLVLSDSVIPYTLDDFQSYLNKFESSYYTKNGKRSFGIFLYLAFKHLIASGCIIPV</sequence>
<dbReference type="GO" id="GO:0016973">
    <property type="term" value="P:poly(A)+ mRNA export from nucleus"/>
    <property type="evidence" value="ECO:0007669"/>
    <property type="project" value="TreeGrafter"/>
</dbReference>
<organism evidence="5 6">
    <name type="scientific">Vicia faba</name>
    <name type="common">Broad bean</name>
    <name type="synonym">Faba vulgaris</name>
    <dbReference type="NCBI Taxonomy" id="3906"/>
    <lineage>
        <taxon>Eukaryota</taxon>
        <taxon>Viridiplantae</taxon>
        <taxon>Streptophyta</taxon>
        <taxon>Embryophyta</taxon>
        <taxon>Tracheophyta</taxon>
        <taxon>Spermatophyta</taxon>
        <taxon>Magnoliopsida</taxon>
        <taxon>eudicotyledons</taxon>
        <taxon>Gunneridae</taxon>
        <taxon>Pentapetalae</taxon>
        <taxon>rosids</taxon>
        <taxon>fabids</taxon>
        <taxon>Fabales</taxon>
        <taxon>Fabaceae</taxon>
        <taxon>Papilionoideae</taxon>
        <taxon>50 kb inversion clade</taxon>
        <taxon>NPAAA clade</taxon>
        <taxon>Hologalegina</taxon>
        <taxon>IRL clade</taxon>
        <taxon>Fabeae</taxon>
        <taxon>Vicia</taxon>
    </lineage>
</organism>
<dbReference type="PANTHER" id="PTHR11225:SF4">
    <property type="entry name" value="NUCLEAR PORE COMPLEX PROTEIN NUP93"/>
    <property type="match status" value="1"/>
</dbReference>
<gene>
    <name evidence="5" type="ORF">VFH_III073280</name>
</gene>
<keyword evidence="4" id="KW-0811">Translocation</keyword>
<evidence type="ECO:0000256" key="2">
    <source>
        <dbReference type="ARBA" id="ARBA00010186"/>
    </source>
</evidence>
<name>A0AAV1A1Y1_VICFA</name>
<keyword evidence="6" id="KW-1185">Reference proteome</keyword>
<dbReference type="GO" id="GO:0006606">
    <property type="term" value="P:protein import into nucleus"/>
    <property type="evidence" value="ECO:0007669"/>
    <property type="project" value="TreeGrafter"/>
</dbReference>
<keyword evidence="4" id="KW-0509">mRNA transport</keyword>
<dbReference type="Proteomes" id="UP001157006">
    <property type="component" value="Chromosome 3"/>
</dbReference>
<dbReference type="PANTHER" id="PTHR11225">
    <property type="entry name" value="NUCLEAR PORE COMPLEX PROTEIN NUP93 NUCLEOPORIN NUP93 DEAD EYE PROTEIN"/>
    <property type="match status" value="1"/>
</dbReference>
<dbReference type="InterPro" id="IPR007231">
    <property type="entry name" value="Nucleoporin_int_Nup93/Nic96"/>
</dbReference>
<reference evidence="5 6" key="1">
    <citation type="submission" date="2023-01" db="EMBL/GenBank/DDBJ databases">
        <authorList>
            <person name="Kreplak J."/>
        </authorList>
    </citation>
    <scope>NUCLEOTIDE SEQUENCE [LARGE SCALE GENOMIC DNA]</scope>
</reference>